<name>A0A820W7V9_9BILA</name>
<dbReference type="GO" id="GO:0008233">
    <property type="term" value="F:peptidase activity"/>
    <property type="evidence" value="ECO:0007669"/>
    <property type="project" value="UniProtKB-KW"/>
</dbReference>
<dbReference type="InterPro" id="IPR041588">
    <property type="entry name" value="Integrase_H2C2"/>
</dbReference>
<dbReference type="PROSITE" id="PS50878">
    <property type="entry name" value="RT_POL"/>
    <property type="match status" value="1"/>
</dbReference>
<evidence type="ECO:0000313" key="10">
    <source>
        <dbReference type="EMBL" id="CAF4512987.1"/>
    </source>
</evidence>
<evidence type="ECO:0000259" key="9">
    <source>
        <dbReference type="PROSITE" id="PS50878"/>
    </source>
</evidence>
<dbReference type="InterPro" id="IPR041373">
    <property type="entry name" value="RT_RNaseH"/>
</dbReference>
<feature type="compositionally biased region" description="Polar residues" evidence="8">
    <location>
        <begin position="576"/>
        <end position="591"/>
    </location>
</feature>
<keyword evidence="4" id="KW-0540">Nuclease</keyword>
<dbReference type="EMBL" id="CAJOBP010007368">
    <property type="protein sequence ID" value="CAF4512987.1"/>
    <property type="molecule type" value="Genomic_DNA"/>
</dbReference>
<dbReference type="Gene3D" id="3.30.420.10">
    <property type="entry name" value="Ribonuclease H-like superfamily/Ribonuclease H"/>
    <property type="match status" value="1"/>
</dbReference>
<evidence type="ECO:0000256" key="4">
    <source>
        <dbReference type="ARBA" id="ARBA00022722"/>
    </source>
</evidence>
<feature type="non-terminal residue" evidence="10">
    <location>
        <position position="1"/>
    </location>
</feature>
<sequence>MLNSSLNIHRHTSCISLHNPTNEVRLLPKGIILGTTTIPTLSFKKDPDIDYSFAQKNICNLIQPITNSAQKVKVKRVLDKHVKLFDTTKPTIVINVKPHAIKTLDYPPPSSKPYYSTPAKQDAMYKITQELLQFALIRPSYSPYAAPALLVAKHDGTWRMVVDYKKLNNITIKDNHPLPNMEQTIQVLGNGYQFFSKFDMKSGFWQIPIEEEDRHKTAFITPEGLYEWNVLAQGLKNSPPSFQRVMTDILSPCRQFALVYIDDIVVYSRSFEEHLKHIHQVLSILSQHNFQLNPSKCSIFRQQIDYLSHTISEQGVQPNNEKIQAIINLREPSTLAEANKFLGAISWYRKFIPRFASVAAPIHKITNLTKANRNKFSWGQPQQAAFLQLKQLLITSPLFLDYPDEAHPVILTTDASKIGVGGTLQQNINGEIKNLYYHSQMTSSSQRRYDPIELEALAIWMCFQRMRPYLLGRSIIIYTDHCPLCNMMTSSVKNRRVDRISILLQEFNIEKIIHIKGRHNCLADYLSRHPIPREEEIFEADYGIVNRAKGEPTVRGCVSDAIPPLVGAIVTRSKTKQLPSDRNQNSTTTPTDRNKTTLPPIAEEIDQMNEDSSQIIANNSLDIEQLKIEQGKDSIIHQKIAEVMTDPVNSSYEFKNGLLYKLMIMREGCTTKKKIIYLPSSMIHDLLQVYHGDPLSGHFGVQRTYLKIKNRYWWPNMKQSIIQYIKSCLPCQQYNISRTKKPGRLQPIPPPEGPFQLIGMDYCGPFKQTPRVLIMSDKFVPYHLRDIHNPPAHLDATQKSNWIRTAQKAKKNYQHQQQYPAFNLPTSSYEVVYVNKSTTSEALQKLIDHVRHCHEFSFDTEGDRSSKQLALIQIQTIPRQLPCFVILFELLHLPLHDTLIFVKIRQLFHLIFQSNNKLYSWGPLRVELSPAVNYELFEWPIKSQIFDIQRDFSKWYTWALSHCEVCSPSLIQHNVIHEVRLNTNINSCSKCTCHEASPYGPGEKWGLQDALIYTCQLFIDKSMTVSSWAKSLDPLHSTLSTTVRAKMLHYAIYDCFTTTYLARPVLAFWTFQQVKNTHILDLFQASTSPSSTSSLSSSHHDNNDIINTNINPQFFKNVIDNDLEFISEDSDDDIAINQCRTMPVNNALYEQISDDEIDFNHLVKPNEFGCAPVNNDALNNNEFVVNNHYMVDDVNEKEEKTTTKTKTPRKHQHRSLQARHRRNHQRNTILK</sequence>
<keyword evidence="2" id="KW-0808">Transferase</keyword>
<keyword evidence="3" id="KW-0548">Nucleotidyltransferase</keyword>
<dbReference type="Pfam" id="PF17917">
    <property type="entry name" value="RT_RNaseH"/>
    <property type="match status" value="1"/>
</dbReference>
<dbReference type="InterPro" id="IPR050951">
    <property type="entry name" value="Retrovirus_Pol_polyprotein"/>
</dbReference>
<dbReference type="Proteomes" id="UP000663873">
    <property type="component" value="Unassembled WGS sequence"/>
</dbReference>
<accession>A0A820W7V9</accession>
<keyword evidence="7" id="KW-0695">RNA-directed DNA polymerase</keyword>
<dbReference type="InterPro" id="IPR036397">
    <property type="entry name" value="RNaseH_sf"/>
</dbReference>
<dbReference type="InterPro" id="IPR043502">
    <property type="entry name" value="DNA/RNA_pol_sf"/>
</dbReference>
<feature type="region of interest" description="Disordered" evidence="8">
    <location>
        <begin position="1194"/>
        <end position="1231"/>
    </location>
</feature>
<dbReference type="GO" id="GO:0003676">
    <property type="term" value="F:nucleic acid binding"/>
    <property type="evidence" value="ECO:0007669"/>
    <property type="project" value="InterPro"/>
</dbReference>
<evidence type="ECO:0000256" key="3">
    <source>
        <dbReference type="ARBA" id="ARBA00022695"/>
    </source>
</evidence>
<keyword evidence="11" id="KW-1185">Reference proteome</keyword>
<gene>
    <name evidence="10" type="ORF">UJA718_LOCUS27114</name>
</gene>
<evidence type="ECO:0000256" key="5">
    <source>
        <dbReference type="ARBA" id="ARBA00022759"/>
    </source>
</evidence>
<keyword evidence="1" id="KW-0645">Protease</keyword>
<evidence type="ECO:0000256" key="1">
    <source>
        <dbReference type="ARBA" id="ARBA00022670"/>
    </source>
</evidence>
<evidence type="ECO:0000256" key="7">
    <source>
        <dbReference type="ARBA" id="ARBA00022918"/>
    </source>
</evidence>
<dbReference type="FunFam" id="3.30.70.270:FF:000020">
    <property type="entry name" value="Transposon Tf2-6 polyprotein-like Protein"/>
    <property type="match status" value="1"/>
</dbReference>
<dbReference type="Gene3D" id="3.30.70.270">
    <property type="match status" value="2"/>
</dbReference>
<protein>
    <recommendedName>
        <fullName evidence="9">Reverse transcriptase domain-containing protein</fullName>
    </recommendedName>
</protein>
<dbReference type="InterPro" id="IPR012337">
    <property type="entry name" value="RNaseH-like_sf"/>
</dbReference>
<dbReference type="Gene3D" id="3.10.10.10">
    <property type="entry name" value="HIV Type 1 Reverse Transcriptase, subunit A, domain 1"/>
    <property type="match status" value="1"/>
</dbReference>
<dbReference type="CDD" id="cd09274">
    <property type="entry name" value="RNase_HI_RT_Ty3"/>
    <property type="match status" value="1"/>
</dbReference>
<proteinExistence type="predicted"/>
<comment type="caution">
    <text evidence="10">The sequence shown here is derived from an EMBL/GenBank/DDBJ whole genome shotgun (WGS) entry which is preliminary data.</text>
</comment>
<keyword evidence="5" id="KW-0255">Endonuclease</keyword>
<dbReference type="InterPro" id="IPR000477">
    <property type="entry name" value="RT_dom"/>
</dbReference>
<evidence type="ECO:0000256" key="8">
    <source>
        <dbReference type="SAM" id="MobiDB-lite"/>
    </source>
</evidence>
<dbReference type="FunFam" id="3.10.10.10:FF:000007">
    <property type="entry name" value="Retrovirus-related Pol polyprotein from transposon 17.6-like Protein"/>
    <property type="match status" value="1"/>
</dbReference>
<dbReference type="FunFam" id="1.10.340.70:FF:000001">
    <property type="entry name" value="Retrovirus-related Pol polyprotein from transposon gypsy-like Protein"/>
    <property type="match status" value="1"/>
</dbReference>
<dbReference type="PANTHER" id="PTHR37984:SF5">
    <property type="entry name" value="PROTEIN NYNRIN-LIKE"/>
    <property type="match status" value="1"/>
</dbReference>
<reference evidence="10" key="1">
    <citation type="submission" date="2021-02" db="EMBL/GenBank/DDBJ databases">
        <authorList>
            <person name="Nowell W R."/>
        </authorList>
    </citation>
    <scope>NUCLEOTIDE SEQUENCE</scope>
</reference>
<dbReference type="SUPFAM" id="SSF53098">
    <property type="entry name" value="Ribonuclease H-like"/>
    <property type="match status" value="1"/>
</dbReference>
<dbReference type="GO" id="GO:0003964">
    <property type="term" value="F:RNA-directed DNA polymerase activity"/>
    <property type="evidence" value="ECO:0007669"/>
    <property type="project" value="UniProtKB-KW"/>
</dbReference>
<feature type="compositionally biased region" description="Basic residues" evidence="8">
    <location>
        <begin position="1206"/>
        <end position="1225"/>
    </location>
</feature>
<evidence type="ECO:0000256" key="6">
    <source>
        <dbReference type="ARBA" id="ARBA00022801"/>
    </source>
</evidence>
<dbReference type="InterPro" id="IPR043128">
    <property type="entry name" value="Rev_trsase/Diguanyl_cyclase"/>
</dbReference>
<dbReference type="Pfam" id="PF00078">
    <property type="entry name" value="RVT_1"/>
    <property type="match status" value="1"/>
</dbReference>
<dbReference type="SUPFAM" id="SSF56672">
    <property type="entry name" value="DNA/RNA polymerases"/>
    <property type="match status" value="1"/>
</dbReference>
<evidence type="ECO:0000256" key="2">
    <source>
        <dbReference type="ARBA" id="ARBA00022679"/>
    </source>
</evidence>
<dbReference type="Gene3D" id="1.10.340.70">
    <property type="match status" value="1"/>
</dbReference>
<feature type="domain" description="Reverse transcriptase" evidence="9">
    <location>
        <begin position="132"/>
        <end position="311"/>
    </location>
</feature>
<evidence type="ECO:0000313" key="11">
    <source>
        <dbReference type="Proteomes" id="UP000663873"/>
    </source>
</evidence>
<dbReference type="GO" id="GO:0006508">
    <property type="term" value="P:proteolysis"/>
    <property type="evidence" value="ECO:0007669"/>
    <property type="project" value="UniProtKB-KW"/>
</dbReference>
<organism evidence="10 11">
    <name type="scientific">Rotaria socialis</name>
    <dbReference type="NCBI Taxonomy" id="392032"/>
    <lineage>
        <taxon>Eukaryota</taxon>
        <taxon>Metazoa</taxon>
        <taxon>Spiralia</taxon>
        <taxon>Gnathifera</taxon>
        <taxon>Rotifera</taxon>
        <taxon>Eurotatoria</taxon>
        <taxon>Bdelloidea</taxon>
        <taxon>Philodinida</taxon>
        <taxon>Philodinidae</taxon>
        <taxon>Rotaria</taxon>
    </lineage>
</organism>
<dbReference type="GO" id="GO:0004519">
    <property type="term" value="F:endonuclease activity"/>
    <property type="evidence" value="ECO:0007669"/>
    <property type="project" value="UniProtKB-KW"/>
</dbReference>
<dbReference type="Pfam" id="PF17921">
    <property type="entry name" value="Integrase_H2C2"/>
    <property type="match status" value="1"/>
</dbReference>
<feature type="region of interest" description="Disordered" evidence="8">
    <location>
        <begin position="573"/>
        <end position="597"/>
    </location>
</feature>
<dbReference type="AlphaFoldDB" id="A0A820W7V9"/>
<dbReference type="CDD" id="cd01647">
    <property type="entry name" value="RT_LTR"/>
    <property type="match status" value="1"/>
</dbReference>
<dbReference type="PANTHER" id="PTHR37984">
    <property type="entry name" value="PROTEIN CBG26694"/>
    <property type="match status" value="1"/>
</dbReference>
<keyword evidence="6" id="KW-0378">Hydrolase</keyword>